<gene>
    <name evidence="2" type="ORF">COX36_01270</name>
</gene>
<dbReference type="AlphaFoldDB" id="A0A2G9YZD7"/>
<keyword evidence="2" id="KW-0540">Nuclease</keyword>
<dbReference type="Proteomes" id="UP000230273">
    <property type="component" value="Unassembled WGS sequence"/>
</dbReference>
<comment type="caution">
    <text evidence="2">The sequence shown here is derived from an EMBL/GenBank/DDBJ whole genome shotgun (WGS) entry which is preliminary data.</text>
</comment>
<dbReference type="Pfam" id="PF01541">
    <property type="entry name" value="GIY-YIG"/>
    <property type="match status" value="1"/>
</dbReference>
<reference evidence="2 3" key="1">
    <citation type="submission" date="2017-09" db="EMBL/GenBank/DDBJ databases">
        <title>Depth-based differentiation of microbial function through sediment-hosted aquifers and enrichment of novel symbionts in the deep terrestrial subsurface.</title>
        <authorList>
            <person name="Probst A.J."/>
            <person name="Ladd B."/>
            <person name="Jarett J.K."/>
            <person name="Geller-Mcgrath D.E."/>
            <person name="Sieber C.M."/>
            <person name="Emerson J.B."/>
            <person name="Anantharaman K."/>
            <person name="Thomas B.C."/>
            <person name="Malmstrom R."/>
            <person name="Stieglmeier M."/>
            <person name="Klingl A."/>
            <person name="Woyke T."/>
            <person name="Ryan C.M."/>
            <person name="Banfield J.F."/>
        </authorList>
    </citation>
    <scope>NUCLEOTIDE SEQUENCE [LARGE SCALE GENOMIC DNA]</scope>
    <source>
        <strain evidence="2">CG23_combo_of_CG06-09_8_20_14_all_38_19</strain>
    </source>
</reference>
<keyword evidence="2" id="KW-0378">Hydrolase</keyword>
<evidence type="ECO:0000313" key="2">
    <source>
        <dbReference type="EMBL" id="PIP23821.1"/>
    </source>
</evidence>
<dbReference type="SUPFAM" id="SSF82771">
    <property type="entry name" value="GIY-YIG endonuclease"/>
    <property type="match status" value="1"/>
</dbReference>
<organism evidence="2 3">
    <name type="scientific">Candidatus Nealsonbacteria bacterium CG23_combo_of_CG06-09_8_20_14_all_38_19</name>
    <dbReference type="NCBI Taxonomy" id="1974721"/>
    <lineage>
        <taxon>Bacteria</taxon>
        <taxon>Candidatus Nealsoniibacteriota</taxon>
    </lineage>
</organism>
<evidence type="ECO:0000259" key="1">
    <source>
        <dbReference type="PROSITE" id="PS50164"/>
    </source>
</evidence>
<accession>A0A2G9YZD7</accession>
<proteinExistence type="predicted"/>
<dbReference type="PROSITE" id="PS50164">
    <property type="entry name" value="GIY_YIG"/>
    <property type="match status" value="1"/>
</dbReference>
<dbReference type="CDD" id="cd10449">
    <property type="entry name" value="GIY-YIG_SLX1_like"/>
    <property type="match status" value="1"/>
</dbReference>
<sequence length="108" mass="12684">MLFNVYILFSTKSPKTYVGYSSDLEKRIKSHNDGKVFATKSLRPWKIIYREMTNSLAEAKRRELYWKSAAGRRNIKKILDGFPPRLRKRGEAPALNERGLLLLERRLN</sequence>
<dbReference type="GO" id="GO:0004519">
    <property type="term" value="F:endonuclease activity"/>
    <property type="evidence" value="ECO:0007669"/>
    <property type="project" value="UniProtKB-KW"/>
</dbReference>
<protein>
    <submittedName>
        <fullName evidence="2">Endonuclease</fullName>
    </submittedName>
</protein>
<dbReference type="EMBL" id="PCRP01000018">
    <property type="protein sequence ID" value="PIP23821.1"/>
    <property type="molecule type" value="Genomic_DNA"/>
</dbReference>
<evidence type="ECO:0000313" key="3">
    <source>
        <dbReference type="Proteomes" id="UP000230273"/>
    </source>
</evidence>
<dbReference type="InterPro" id="IPR035901">
    <property type="entry name" value="GIY-YIG_endonuc_sf"/>
</dbReference>
<keyword evidence="2" id="KW-0255">Endonuclease</keyword>
<feature type="domain" description="GIY-YIG" evidence="1">
    <location>
        <begin position="1"/>
        <end position="78"/>
    </location>
</feature>
<name>A0A2G9YZD7_9BACT</name>
<dbReference type="Gene3D" id="3.40.1440.10">
    <property type="entry name" value="GIY-YIG endonuclease"/>
    <property type="match status" value="1"/>
</dbReference>
<dbReference type="InterPro" id="IPR000305">
    <property type="entry name" value="GIY-YIG_endonuc"/>
</dbReference>